<dbReference type="AlphaFoldDB" id="A0A4Z2HLZ0"/>
<evidence type="ECO:0000313" key="5">
    <source>
        <dbReference type="Proteomes" id="UP000314294"/>
    </source>
</evidence>
<dbReference type="PANTHER" id="PTHR15036:SF47">
    <property type="entry name" value="LAMININ SUBUNIT ALPHA-4"/>
    <property type="match status" value="1"/>
</dbReference>
<dbReference type="CDD" id="cd00110">
    <property type="entry name" value="LamG"/>
    <property type="match status" value="4"/>
</dbReference>
<sequence length="1152" mass="127252">MDGAKTDLTKKVNEIANAAAKKSIVEAAEEHAKNLAKLAKELENAVKDASSRPEVQNAKDAIDAYKNITDANLNKQKLTQRATDLKETSDDLLKNAKEAEKDLQDAAADLIDLKKRLDAAGTKKNALQNDLLGVQDALNNINIGDVRDMIDDAKNRAASANNSATDTMNKLDDIKKEIDKINISPVNSNLNLDDVEKSVKNLIDTIPSLNDKLSEVENLTSQFSTLSNISENIKKMKELIEQARDAANRIVVPMNFLGNGHVEMRAPKNLEDLKAYTSLSLSLQRPEGRGDGRRRRRQAAGDGDMFVLYLGNKDSSKNYMGLVLRANVLYGVYKLNGVEYSIESGSISKSAPEPAQFDRVDLQRIYQDVQMNLTKDITSNDVTEPIVKNNKGEESKNLLDISPSDVVFYVGGYPDDFVLPASLDFPKYKGCIEFFSVNDKIVSLYNFEKAEKINEKVPCKRYARPLDSSYYEGTGYGKVLIDKASNLLLISMSLYSRSENGLLMYIGSEDDYFTVTIEKGFVVIRSNLQAAPAISTKKSFPTTDWADMLIIRTSSGKMTVRLSNKEVVTAQATFDNKEFKELYIGGAPQEMREKHNITILPYKGCLKNMKLNKDFKPITDPVGISKGCPMDSLVTRKAEFSLGSALTSDLKGFSLANDVTVSLGFKSTENQGLILQGQQPGQRIDLTLENGHVMLHFGKIWKSNEQYNDGHWHFLTITRRGERVTVIIDDEDTGRELGDSNAAAPTGDAFALGKNTFRGCISNLYTRRSDNLYRPEDFSNFHTSGGVLLDVCTADTLPQLMLDRAAKKDVAMQPINDARSAPHFSLDVRTRAPEGLLFFVATRGGRSHLALYISKGRIRLSVGKQKEIFNREKYNDGKWHSIIFSLEKKKFRLVVDGIRAQDGLLTNAELTSMQQFVSPVYLGSAPESLHRELKLKALPKQSVSGCIRNFKMNGAPMSNPTTNHGAGPCFEGQTQRGAYFSGNGAHVILNDSFIVGSSFELLFNIRPRSPTGLLLHVGDSSWNQYGPVLGHYLTVVAQANNGKGEFRVSVKPKVSLCDGTFHKISVIKRMNVVQLHVDTIDHYKIGPPSPSIPLTKDSLYVGGIPEMAMQQALPVTSSFVGCIQDMRINGDSVSFDRPSGVFGPVNLKECPG</sequence>
<proteinExistence type="predicted"/>
<organism evidence="4 5">
    <name type="scientific">Liparis tanakae</name>
    <name type="common">Tanaka's snailfish</name>
    <dbReference type="NCBI Taxonomy" id="230148"/>
    <lineage>
        <taxon>Eukaryota</taxon>
        <taxon>Metazoa</taxon>
        <taxon>Chordata</taxon>
        <taxon>Craniata</taxon>
        <taxon>Vertebrata</taxon>
        <taxon>Euteleostomi</taxon>
        <taxon>Actinopterygii</taxon>
        <taxon>Neopterygii</taxon>
        <taxon>Teleostei</taxon>
        <taxon>Neoteleostei</taxon>
        <taxon>Acanthomorphata</taxon>
        <taxon>Eupercaria</taxon>
        <taxon>Perciformes</taxon>
        <taxon>Cottioidei</taxon>
        <taxon>Cottales</taxon>
        <taxon>Liparidae</taxon>
        <taxon>Liparis</taxon>
    </lineage>
</organism>
<reference evidence="4 5" key="1">
    <citation type="submission" date="2019-03" db="EMBL/GenBank/DDBJ databases">
        <title>First draft genome of Liparis tanakae, snailfish: a comprehensive survey of snailfish specific genes.</title>
        <authorList>
            <person name="Kim W."/>
            <person name="Song I."/>
            <person name="Jeong J.-H."/>
            <person name="Kim D."/>
            <person name="Kim S."/>
            <person name="Ryu S."/>
            <person name="Song J.Y."/>
            <person name="Lee S.K."/>
        </authorList>
    </citation>
    <scope>NUCLEOTIDE SEQUENCE [LARGE SCALE GENOMIC DNA]</scope>
    <source>
        <tissue evidence="4">Muscle</tissue>
    </source>
</reference>
<feature type="domain" description="Laminin G" evidence="3">
    <location>
        <begin position="799"/>
        <end position="969"/>
    </location>
</feature>
<dbReference type="SUPFAM" id="SSF49899">
    <property type="entry name" value="Concanavalin A-like lectins/glucanases"/>
    <property type="match status" value="5"/>
</dbReference>
<dbReference type="FunFam" id="2.60.120.200:FF:000150">
    <property type="entry name" value="Laminin subunit alpha 5"/>
    <property type="match status" value="1"/>
</dbReference>
<feature type="domain" description="Laminin G" evidence="3">
    <location>
        <begin position="629"/>
        <end position="792"/>
    </location>
</feature>
<evidence type="ECO:0000256" key="1">
    <source>
        <dbReference type="PROSITE-ProRule" id="PRU00122"/>
    </source>
</evidence>
<accession>A0A4Z2HLZ0</accession>
<dbReference type="InterPro" id="IPR050372">
    <property type="entry name" value="Neurexin-related_CASP"/>
</dbReference>
<dbReference type="PROSITE" id="PS50025">
    <property type="entry name" value="LAM_G_DOMAIN"/>
    <property type="match status" value="4"/>
</dbReference>
<comment type="caution">
    <text evidence="4">The sequence shown here is derived from an EMBL/GenBank/DDBJ whole genome shotgun (WGS) entry which is preliminary data.</text>
</comment>
<feature type="domain" description="Laminin G" evidence="3">
    <location>
        <begin position="468"/>
        <end position="628"/>
    </location>
</feature>
<dbReference type="InterPro" id="IPR001791">
    <property type="entry name" value="Laminin_G"/>
</dbReference>
<name>A0A4Z2HLZ0_9TELE</name>
<feature type="domain" description="Laminin G" evidence="3">
    <location>
        <begin position="976"/>
        <end position="1150"/>
    </location>
</feature>
<dbReference type="Pfam" id="PF02210">
    <property type="entry name" value="Laminin_G_2"/>
    <property type="match status" value="4"/>
</dbReference>
<evidence type="ECO:0000259" key="3">
    <source>
        <dbReference type="PROSITE" id="PS50025"/>
    </source>
</evidence>
<protein>
    <submittedName>
        <fullName evidence="4">Laminin subunit alpha-3</fullName>
    </submittedName>
</protein>
<dbReference type="InterPro" id="IPR010307">
    <property type="entry name" value="Laminin_dom_II"/>
</dbReference>
<dbReference type="GO" id="GO:0007155">
    <property type="term" value="P:cell adhesion"/>
    <property type="evidence" value="ECO:0007669"/>
    <property type="project" value="InterPro"/>
</dbReference>
<dbReference type="Proteomes" id="UP000314294">
    <property type="component" value="Unassembled WGS sequence"/>
</dbReference>
<feature type="coiled-coil region" evidence="2">
    <location>
        <begin position="25"/>
        <end position="170"/>
    </location>
</feature>
<dbReference type="InterPro" id="IPR013320">
    <property type="entry name" value="ConA-like_dom_sf"/>
</dbReference>
<dbReference type="OrthoDB" id="5984158at2759"/>
<dbReference type="Pfam" id="PF06009">
    <property type="entry name" value="Laminin_II"/>
    <property type="match status" value="1"/>
</dbReference>
<feature type="coiled-coil region" evidence="2">
    <location>
        <begin position="199"/>
        <end position="249"/>
    </location>
</feature>
<keyword evidence="2" id="KW-0175">Coiled coil</keyword>
<evidence type="ECO:0000313" key="4">
    <source>
        <dbReference type="EMBL" id="TNN66295.1"/>
    </source>
</evidence>
<keyword evidence="5" id="KW-1185">Reference proteome</keyword>
<gene>
    <name evidence="4" type="primary">LAMA3_2</name>
    <name evidence="4" type="ORF">EYF80_023529</name>
</gene>
<evidence type="ECO:0000256" key="2">
    <source>
        <dbReference type="SAM" id="Coils"/>
    </source>
</evidence>
<dbReference type="Gene3D" id="2.60.120.200">
    <property type="match status" value="5"/>
</dbReference>
<comment type="caution">
    <text evidence="1">Lacks conserved residue(s) required for the propagation of feature annotation.</text>
</comment>
<dbReference type="SMART" id="SM00282">
    <property type="entry name" value="LamG"/>
    <property type="match status" value="5"/>
</dbReference>
<dbReference type="EMBL" id="SRLO01000222">
    <property type="protein sequence ID" value="TNN66295.1"/>
    <property type="molecule type" value="Genomic_DNA"/>
</dbReference>
<dbReference type="PANTHER" id="PTHR15036">
    <property type="entry name" value="PIKACHURIN-LIKE PROTEIN"/>
    <property type="match status" value="1"/>
</dbReference>